<accession>A0AAD6RRL6</accession>
<gene>
    <name evidence="1" type="ORF">NC653_003191</name>
</gene>
<keyword evidence="2" id="KW-1185">Reference proteome</keyword>
<organism evidence="1 2">
    <name type="scientific">Populus alba x Populus x berolinensis</name>
    <dbReference type="NCBI Taxonomy" id="444605"/>
    <lineage>
        <taxon>Eukaryota</taxon>
        <taxon>Viridiplantae</taxon>
        <taxon>Streptophyta</taxon>
        <taxon>Embryophyta</taxon>
        <taxon>Tracheophyta</taxon>
        <taxon>Spermatophyta</taxon>
        <taxon>Magnoliopsida</taxon>
        <taxon>eudicotyledons</taxon>
        <taxon>Gunneridae</taxon>
        <taxon>Pentapetalae</taxon>
        <taxon>rosids</taxon>
        <taxon>fabids</taxon>
        <taxon>Malpighiales</taxon>
        <taxon>Salicaceae</taxon>
        <taxon>Saliceae</taxon>
        <taxon>Populus</taxon>
    </lineage>
</organism>
<dbReference type="AlphaFoldDB" id="A0AAD6RRL6"/>
<evidence type="ECO:0000313" key="1">
    <source>
        <dbReference type="EMBL" id="KAJ7013436.1"/>
    </source>
</evidence>
<proteinExistence type="predicted"/>
<evidence type="ECO:0000313" key="2">
    <source>
        <dbReference type="Proteomes" id="UP001164929"/>
    </source>
</evidence>
<comment type="caution">
    <text evidence="1">The sequence shown here is derived from an EMBL/GenBank/DDBJ whole genome shotgun (WGS) entry which is preliminary data.</text>
</comment>
<dbReference type="EMBL" id="JAQIZT010000001">
    <property type="protein sequence ID" value="KAJ7013436.1"/>
    <property type="molecule type" value="Genomic_DNA"/>
</dbReference>
<sequence length="36" mass="4158">MGYFNANERFDDVELGSVAKNIDDNIYPYFSQVVIL</sequence>
<reference evidence="1 2" key="1">
    <citation type="journal article" date="2023" name="Mol. Ecol. Resour.">
        <title>Chromosome-level genome assembly of a triploid poplar Populus alba 'Berolinensis'.</title>
        <authorList>
            <person name="Chen S."/>
            <person name="Yu Y."/>
            <person name="Wang X."/>
            <person name="Wang S."/>
            <person name="Zhang T."/>
            <person name="Zhou Y."/>
            <person name="He R."/>
            <person name="Meng N."/>
            <person name="Wang Y."/>
            <person name="Liu W."/>
            <person name="Liu Z."/>
            <person name="Liu J."/>
            <person name="Guo Q."/>
            <person name="Huang H."/>
            <person name="Sederoff R.R."/>
            <person name="Wang G."/>
            <person name="Qu G."/>
            <person name="Chen S."/>
        </authorList>
    </citation>
    <scope>NUCLEOTIDE SEQUENCE [LARGE SCALE GENOMIC DNA]</scope>
    <source>
        <strain evidence="1">SC-2020</strain>
    </source>
</reference>
<protein>
    <submittedName>
        <fullName evidence="1">Uncharacterized protein</fullName>
    </submittedName>
</protein>
<dbReference type="Proteomes" id="UP001164929">
    <property type="component" value="Chromosome 1"/>
</dbReference>
<name>A0AAD6RRL6_9ROSI</name>